<evidence type="ECO:0000256" key="1">
    <source>
        <dbReference type="ARBA" id="ARBA00022603"/>
    </source>
</evidence>
<dbReference type="Proteomes" id="UP000031737">
    <property type="component" value="Unassembled WGS sequence"/>
</dbReference>
<comment type="caution">
    <text evidence="5">The sequence shown here is derived from an EMBL/GenBank/DDBJ whole genome shotgun (WGS) entry which is preliminary data.</text>
</comment>
<keyword evidence="2" id="KW-0808">Transferase</keyword>
<keyword evidence="6" id="KW-1185">Reference proteome</keyword>
<proteinExistence type="predicted"/>
<feature type="region of interest" description="Disordered" evidence="3">
    <location>
        <begin position="79"/>
        <end position="126"/>
    </location>
</feature>
<gene>
    <name evidence="5" type="ORF">TRSC58_00572</name>
</gene>
<reference evidence="5 6" key="1">
    <citation type="submission" date="2013-07" db="EMBL/GenBank/DDBJ databases">
        <authorList>
            <person name="Stoco P.H."/>
            <person name="Wagner G."/>
            <person name="Gerber A."/>
            <person name="Zaha A."/>
            <person name="Thompson C."/>
            <person name="Bartholomeu D.C."/>
            <person name="Luckemeyer D.D."/>
            <person name="Bahia D."/>
            <person name="Loreto E."/>
            <person name="Prestes E.B."/>
            <person name="Lima F.M."/>
            <person name="Rodrigues-Luiz G."/>
            <person name="Vallejo G.A."/>
            <person name="Filho J.F."/>
            <person name="Monteiro K.M."/>
            <person name="Tyler K.M."/>
            <person name="de Almeida L.G."/>
            <person name="Ortiz M.F."/>
            <person name="Siervo M.A."/>
            <person name="de Moraes M.H."/>
            <person name="Cunha O.L."/>
            <person name="Mendonca-Neto R."/>
            <person name="Silva R."/>
            <person name="Teixeira S.M."/>
            <person name="Murta S.M."/>
            <person name="Sincero T.C."/>
            <person name="Mendes T.A."/>
            <person name="Urmenyi T.P."/>
            <person name="Silva V.G."/>
            <person name="da Rocha W.D."/>
            <person name="Andersson B."/>
            <person name="Romanha A.J."/>
            <person name="Steindel M."/>
            <person name="de Vasconcelos A.T."/>
            <person name="Grisard E.C."/>
        </authorList>
    </citation>
    <scope>NUCLEOTIDE SEQUENCE [LARGE SCALE GENOMIC DNA]</scope>
    <source>
        <strain evidence="5 6">SC58</strain>
    </source>
</reference>
<dbReference type="GO" id="GO:0003723">
    <property type="term" value="F:RNA binding"/>
    <property type="evidence" value="ECO:0007669"/>
    <property type="project" value="InterPro"/>
</dbReference>
<dbReference type="PANTHER" id="PTHR46103:SF1">
    <property type="entry name" value="RRNA METHYLTRANSFERASE 1, MITOCHONDRIAL"/>
    <property type="match status" value="1"/>
</dbReference>
<evidence type="ECO:0000256" key="2">
    <source>
        <dbReference type="ARBA" id="ARBA00022679"/>
    </source>
</evidence>
<dbReference type="InterPro" id="IPR001537">
    <property type="entry name" value="SpoU_MeTrfase"/>
</dbReference>
<sequence>MLRGSRRLHALNKSTGHRWSPIPNPPPPHVDRLYGTHSVLNALRAFYNAAGCRHPHRKKLHCLFVREFRLALGDADVDADADTDDDAIPNCSAEDEGKDGADGTSLQRRKQGTKTETARRESHGGVWVPPQYPNLQRIVRLAHVLRLEVRVVERTELVKLCGERRNQNVVLELASYTPWAVAACPWLSGSRNAAGLSSNGPDGKEISGPLTEDDNVLFLDHVIDPSNVGAIMRLAFFMGVRCVVLSCDSARCTVAVARASAGFMEHMTVYRSVVPTTTFLENTIAQHKARGDSRRLEIYAAITMPRHAALQDRRQPTEVLERGGGSVPRRLLLLLGNEDKGLPREVLRLCSHAVHIPSLRQQRCERAPLRHVHAPPQRAEGAAQNEEVVLQEDAALLRPQEVSLNVSTASAIILAALLAGDRSVAIHRLG</sequence>
<dbReference type="InterPro" id="IPR029028">
    <property type="entry name" value="Alpha/beta_knot_MTases"/>
</dbReference>
<evidence type="ECO:0000313" key="5">
    <source>
        <dbReference type="EMBL" id="ESL11672.1"/>
    </source>
</evidence>
<dbReference type="Pfam" id="PF00588">
    <property type="entry name" value="SpoU_methylase"/>
    <property type="match status" value="1"/>
</dbReference>
<dbReference type="EMBL" id="AUPL01000572">
    <property type="protein sequence ID" value="ESL11672.1"/>
    <property type="molecule type" value="Genomic_DNA"/>
</dbReference>
<evidence type="ECO:0000256" key="3">
    <source>
        <dbReference type="SAM" id="MobiDB-lite"/>
    </source>
</evidence>
<feature type="domain" description="tRNA/rRNA methyltransferase SpoU type" evidence="4">
    <location>
        <begin position="216"/>
        <end position="361"/>
    </location>
</feature>
<accession>A0A061JE17</accession>
<dbReference type="GO" id="GO:0016435">
    <property type="term" value="F:rRNA (guanine) methyltransferase activity"/>
    <property type="evidence" value="ECO:0007669"/>
    <property type="project" value="TreeGrafter"/>
</dbReference>
<dbReference type="InterPro" id="IPR047182">
    <property type="entry name" value="MRM1"/>
</dbReference>
<dbReference type="Gene3D" id="3.40.1280.10">
    <property type="match status" value="1"/>
</dbReference>
<dbReference type="AlphaFoldDB" id="A0A061JE17"/>
<keyword evidence="1" id="KW-0489">Methyltransferase</keyword>
<dbReference type="OrthoDB" id="270651at2759"/>
<dbReference type="VEuPathDB" id="TriTrypDB:TRSC58_00572"/>
<organism evidence="5 6">
    <name type="scientific">Trypanosoma rangeli SC58</name>
    <dbReference type="NCBI Taxonomy" id="429131"/>
    <lineage>
        <taxon>Eukaryota</taxon>
        <taxon>Discoba</taxon>
        <taxon>Euglenozoa</taxon>
        <taxon>Kinetoplastea</taxon>
        <taxon>Metakinetoplastina</taxon>
        <taxon>Trypanosomatida</taxon>
        <taxon>Trypanosomatidae</taxon>
        <taxon>Trypanosoma</taxon>
        <taxon>Herpetosoma</taxon>
    </lineage>
</organism>
<evidence type="ECO:0000313" key="6">
    <source>
        <dbReference type="Proteomes" id="UP000031737"/>
    </source>
</evidence>
<protein>
    <recommendedName>
        <fullName evidence="4">tRNA/rRNA methyltransferase SpoU type domain-containing protein</fullName>
    </recommendedName>
</protein>
<feature type="compositionally biased region" description="Acidic residues" evidence="3">
    <location>
        <begin position="79"/>
        <end position="97"/>
    </location>
</feature>
<dbReference type="PANTHER" id="PTHR46103">
    <property type="entry name" value="RRNA METHYLTRANSFERASE 1, MITOCHONDRIAL"/>
    <property type="match status" value="1"/>
</dbReference>
<name>A0A061JE17_TRYRA</name>
<evidence type="ECO:0000259" key="4">
    <source>
        <dbReference type="Pfam" id="PF00588"/>
    </source>
</evidence>
<dbReference type="SUPFAM" id="SSF75217">
    <property type="entry name" value="alpha/beta knot"/>
    <property type="match status" value="1"/>
</dbReference>
<dbReference type="InterPro" id="IPR029026">
    <property type="entry name" value="tRNA_m1G_MTases_N"/>
</dbReference>